<dbReference type="EMBL" id="CAJOBC010083535">
    <property type="protein sequence ID" value="CAF4303048.1"/>
    <property type="molecule type" value="Genomic_DNA"/>
</dbReference>
<accession>A0A815M4T5</accession>
<dbReference type="OrthoDB" id="10047752at2759"/>
<evidence type="ECO:0000313" key="5">
    <source>
        <dbReference type="EMBL" id="CAF4303048.1"/>
    </source>
</evidence>
<dbReference type="Proteomes" id="UP000681722">
    <property type="component" value="Unassembled WGS sequence"/>
</dbReference>
<evidence type="ECO:0000313" key="4">
    <source>
        <dbReference type="EMBL" id="CAF3745192.1"/>
    </source>
</evidence>
<keyword evidence="1" id="KW-0175">Coiled coil</keyword>
<sequence length="367" mass="42772">MINQRRPDTSKRHPVEAKRFSDSELEIPTKRPFWREFYRSQSIDLTVEDTNKVIDEEEDPITVNPPIVVSVKLPADARRYISNQGWSRLRSNWKRILRDDLFQFLRVEQVRIAEYEVEQTKRDIKKKKLQYTADIETVLVLEKIIDAELRDEDALIKHLERRVHVYRSRLGSEGYTPNLTVPAEMVVDRIKRRINNLISLNGGLVIDSASVKRRIKATQATIDMIDKQSETLDILSVELAEKKKLIAIAKADQLQGELVSTKAQVNECVKHLQKAQEDLINESVILKSNKEAITKYDNIIKESTAEIEQINHEINEIESENVFMRNNLSDIKCLPTIMDYVKLDKRWKEIQHETAIYTQRVRNAEVS</sequence>
<evidence type="ECO:0000313" key="3">
    <source>
        <dbReference type="EMBL" id="CAF1418566.1"/>
    </source>
</evidence>
<dbReference type="EMBL" id="CAJNOK010005487">
    <property type="protein sequence ID" value="CAF0973999.1"/>
    <property type="molecule type" value="Genomic_DNA"/>
</dbReference>
<protein>
    <submittedName>
        <fullName evidence="3">Uncharacterized protein</fullName>
    </submittedName>
</protein>
<evidence type="ECO:0000313" key="2">
    <source>
        <dbReference type="EMBL" id="CAF0973999.1"/>
    </source>
</evidence>
<gene>
    <name evidence="3" type="ORF">GPM918_LOCUS33663</name>
    <name evidence="2" type="ORF">OVA965_LOCUS13249</name>
    <name evidence="5" type="ORF">SRO942_LOCUS34350</name>
    <name evidence="4" type="ORF">TMI583_LOCUS13252</name>
</gene>
<reference evidence="3" key="1">
    <citation type="submission" date="2021-02" db="EMBL/GenBank/DDBJ databases">
        <authorList>
            <person name="Nowell W R."/>
        </authorList>
    </citation>
    <scope>NUCLEOTIDE SEQUENCE</scope>
</reference>
<dbReference type="EMBL" id="CAJNOQ010018108">
    <property type="protein sequence ID" value="CAF1418566.1"/>
    <property type="molecule type" value="Genomic_DNA"/>
</dbReference>
<dbReference type="EMBL" id="CAJOBA010005493">
    <property type="protein sequence ID" value="CAF3745192.1"/>
    <property type="molecule type" value="Genomic_DNA"/>
</dbReference>
<proteinExistence type="predicted"/>
<name>A0A815M4T5_9BILA</name>
<evidence type="ECO:0000256" key="1">
    <source>
        <dbReference type="SAM" id="Coils"/>
    </source>
</evidence>
<dbReference type="AlphaFoldDB" id="A0A815M4T5"/>
<organism evidence="3 6">
    <name type="scientific">Didymodactylos carnosus</name>
    <dbReference type="NCBI Taxonomy" id="1234261"/>
    <lineage>
        <taxon>Eukaryota</taxon>
        <taxon>Metazoa</taxon>
        <taxon>Spiralia</taxon>
        <taxon>Gnathifera</taxon>
        <taxon>Rotifera</taxon>
        <taxon>Eurotatoria</taxon>
        <taxon>Bdelloidea</taxon>
        <taxon>Philodinida</taxon>
        <taxon>Philodinidae</taxon>
        <taxon>Didymodactylos</taxon>
    </lineage>
</organism>
<dbReference type="Proteomes" id="UP000677228">
    <property type="component" value="Unassembled WGS sequence"/>
</dbReference>
<dbReference type="Proteomes" id="UP000663829">
    <property type="component" value="Unassembled WGS sequence"/>
</dbReference>
<comment type="caution">
    <text evidence="3">The sequence shown here is derived from an EMBL/GenBank/DDBJ whole genome shotgun (WGS) entry which is preliminary data.</text>
</comment>
<keyword evidence="6" id="KW-1185">Reference proteome</keyword>
<feature type="coiled-coil region" evidence="1">
    <location>
        <begin position="293"/>
        <end position="327"/>
    </location>
</feature>
<dbReference type="Proteomes" id="UP000682733">
    <property type="component" value="Unassembled WGS sequence"/>
</dbReference>
<evidence type="ECO:0000313" key="6">
    <source>
        <dbReference type="Proteomes" id="UP000663829"/>
    </source>
</evidence>